<protein>
    <submittedName>
        <fullName evidence="1">Uncharacterized protein</fullName>
    </submittedName>
</protein>
<reference evidence="2" key="1">
    <citation type="journal article" date="2014" name="Genome Announc.">
        <title>Draft genome sequence of the plant-pathogenic soil fungus Rhizoctonia solani anastomosis group 3 strain Rhs1AP.</title>
        <authorList>
            <person name="Cubeta M.A."/>
            <person name="Thomas E."/>
            <person name="Dean R.A."/>
            <person name="Jabaji S."/>
            <person name="Neate S.M."/>
            <person name="Tavantzis S."/>
            <person name="Toda T."/>
            <person name="Vilgalys R."/>
            <person name="Bharathan N."/>
            <person name="Fedorova-Abrams N."/>
            <person name="Pakala S.B."/>
            <person name="Pakala S.M."/>
            <person name="Zafar N."/>
            <person name="Joardar V."/>
            <person name="Losada L."/>
            <person name="Nierman W.C."/>
        </authorList>
    </citation>
    <scope>NUCLEOTIDE SEQUENCE [LARGE SCALE GENOMIC DNA]</scope>
    <source>
        <strain evidence="2">AG-3</strain>
    </source>
</reference>
<evidence type="ECO:0000313" key="2">
    <source>
        <dbReference type="Proteomes" id="UP000030108"/>
    </source>
</evidence>
<dbReference type="EMBL" id="JATN01000322">
    <property type="protein sequence ID" value="EUC54395.1"/>
    <property type="molecule type" value="Genomic_DNA"/>
</dbReference>
<dbReference type="AlphaFoldDB" id="X8IXB0"/>
<comment type="caution">
    <text evidence="1">The sequence shown here is derived from an EMBL/GenBank/DDBJ whole genome shotgun (WGS) entry which is preliminary data.</text>
</comment>
<accession>X8IXB0</accession>
<name>X8IXB0_9AGAM</name>
<evidence type="ECO:0000313" key="1">
    <source>
        <dbReference type="EMBL" id="EUC54395.1"/>
    </source>
</evidence>
<dbReference type="Proteomes" id="UP000030108">
    <property type="component" value="Unassembled WGS sequence"/>
</dbReference>
<gene>
    <name evidence="1" type="ORF">RSOL_045550</name>
</gene>
<proteinExistence type="predicted"/>
<organism evidence="1 2">
    <name type="scientific">Rhizoctonia solani AG-3 Rhs1AP</name>
    <dbReference type="NCBI Taxonomy" id="1086054"/>
    <lineage>
        <taxon>Eukaryota</taxon>
        <taxon>Fungi</taxon>
        <taxon>Dikarya</taxon>
        <taxon>Basidiomycota</taxon>
        <taxon>Agaricomycotina</taxon>
        <taxon>Agaricomycetes</taxon>
        <taxon>Cantharellales</taxon>
        <taxon>Ceratobasidiaceae</taxon>
        <taxon>Rhizoctonia</taxon>
    </lineage>
</organism>
<feature type="non-terminal residue" evidence="1">
    <location>
        <position position="226"/>
    </location>
</feature>
<sequence>MSPRCEGTRLRLVPTSGSGGFFNNDYTRAPVISDPNMDPSKYALTETTVKAHASASSPRAAVGSVKAYRRENAFTAMSPRCEGTRLRLVPTSGSGRLFNNVDTRAPVISDPNMDPSKYVLTETTVKAHASASSPRAAVGSVKAHRRENASTVRTSAGAFTVKAMSLRCEGTRLRLVPMSGSGRLFDNIDTRAPVISDPNVDPSKRVDYCSRRVSSHVYTHPTWESN</sequence>